<dbReference type="OrthoDB" id="5298460at2"/>
<dbReference type="GO" id="GO:0003677">
    <property type="term" value="F:DNA binding"/>
    <property type="evidence" value="ECO:0007669"/>
    <property type="project" value="UniProtKB-KW"/>
</dbReference>
<dbReference type="Pfam" id="PF04383">
    <property type="entry name" value="KilA-N"/>
    <property type="match status" value="1"/>
</dbReference>
<comment type="caution">
    <text evidence="3">The sequence shown here is derived from an EMBL/GenBank/DDBJ whole genome shotgun (WGS) entry which is preliminary data.</text>
</comment>
<gene>
    <name evidence="3" type="ORF">E2F46_06150</name>
</gene>
<organism evidence="3 4">
    <name type="scientific">Luteimonas aestuarii</name>
    <dbReference type="NCBI Taxonomy" id="453837"/>
    <lineage>
        <taxon>Bacteria</taxon>
        <taxon>Pseudomonadati</taxon>
        <taxon>Pseudomonadota</taxon>
        <taxon>Gammaproteobacteria</taxon>
        <taxon>Lysobacterales</taxon>
        <taxon>Lysobacteraceae</taxon>
        <taxon>Luteimonas</taxon>
    </lineage>
</organism>
<evidence type="ECO:0000313" key="3">
    <source>
        <dbReference type="EMBL" id="TDK26176.1"/>
    </source>
</evidence>
<dbReference type="EMBL" id="SMTF01000003">
    <property type="protein sequence ID" value="TDK26176.1"/>
    <property type="molecule type" value="Genomic_DNA"/>
</dbReference>
<reference evidence="3 4" key="1">
    <citation type="submission" date="2019-03" db="EMBL/GenBank/DDBJ databases">
        <title>Luteimonas zhaokaii sp.nov., isolated from the rectal contents of Plateau pika in Yushu, Qinghai Province, China.</title>
        <authorList>
            <person name="Zhang G."/>
        </authorList>
    </citation>
    <scope>NUCLEOTIDE SEQUENCE [LARGE SCALE GENOMIC DNA]</scope>
    <source>
        <strain evidence="3 4">B9</strain>
    </source>
</reference>
<evidence type="ECO:0000313" key="4">
    <source>
        <dbReference type="Proteomes" id="UP000294796"/>
    </source>
</evidence>
<dbReference type="InterPro" id="IPR017880">
    <property type="entry name" value="KilA_N"/>
</dbReference>
<keyword evidence="3" id="KW-0238">DNA-binding</keyword>
<evidence type="ECO:0000259" key="2">
    <source>
        <dbReference type="PROSITE" id="PS51301"/>
    </source>
</evidence>
<proteinExistence type="predicted"/>
<feature type="region of interest" description="Disordered" evidence="1">
    <location>
        <begin position="242"/>
        <end position="263"/>
    </location>
</feature>
<dbReference type="InterPro" id="IPR005039">
    <property type="entry name" value="Ant_C"/>
</dbReference>
<protein>
    <submittedName>
        <fullName evidence="3">DNA-binding protein</fullName>
    </submittedName>
</protein>
<feature type="compositionally biased region" description="Low complexity" evidence="1">
    <location>
        <begin position="249"/>
        <end position="263"/>
    </location>
</feature>
<dbReference type="RefSeq" id="WP_133321208.1">
    <property type="nucleotide sequence ID" value="NZ_SMTF01000003.1"/>
</dbReference>
<evidence type="ECO:0000256" key="1">
    <source>
        <dbReference type="SAM" id="MobiDB-lite"/>
    </source>
</evidence>
<dbReference type="SMART" id="SM01252">
    <property type="entry name" value="KilA-N"/>
    <property type="match status" value="1"/>
</dbReference>
<dbReference type="PROSITE" id="PS51301">
    <property type="entry name" value="KILA_N"/>
    <property type="match status" value="1"/>
</dbReference>
<sequence>MSSLIIADTPIRRDADGRYSLNDLHRASGGLPKHRPSVWLANQQVQDLVEAVELEAGIPAVAKVRGGTRAGTFASAELAIAFAAWIDTHFHLRVLRTFLQVQREARAAAQLAPLDDPAALRGLLLEHTEREIELKQKLEEQTAHVSAFERIAEARGAVSITAAAKVLSIPPSAFFAWLKEHSWIYRSSDHGGWLAFQPRIARGQLKHRVITVERSDGTPRIVEQVLVTPKGLARLAELLERAEPPPPAAATARPTRAARQAKG</sequence>
<feature type="domain" description="KilA-N" evidence="2">
    <location>
        <begin position="1"/>
        <end position="101"/>
    </location>
</feature>
<accession>A0A4R5TY83</accession>
<dbReference type="AlphaFoldDB" id="A0A4R5TY83"/>
<dbReference type="Proteomes" id="UP000294796">
    <property type="component" value="Unassembled WGS sequence"/>
</dbReference>
<dbReference type="InterPro" id="IPR018004">
    <property type="entry name" value="KilA/APSES_HTH"/>
</dbReference>
<keyword evidence="4" id="KW-1185">Reference proteome</keyword>
<name>A0A4R5TY83_9GAMM</name>
<dbReference type="Pfam" id="PF03374">
    <property type="entry name" value="ANT"/>
    <property type="match status" value="1"/>
</dbReference>